<dbReference type="InterPro" id="IPR032834">
    <property type="entry name" value="NatK-like_C"/>
</dbReference>
<keyword evidence="4" id="KW-1185">Reference proteome</keyword>
<dbReference type="Pfam" id="PF14501">
    <property type="entry name" value="HATPase_c_5"/>
    <property type="match status" value="1"/>
</dbReference>
<evidence type="ECO:0000256" key="1">
    <source>
        <dbReference type="SAM" id="Phobius"/>
    </source>
</evidence>
<feature type="transmembrane region" description="Helical" evidence="1">
    <location>
        <begin position="40"/>
        <end position="57"/>
    </location>
</feature>
<protein>
    <recommendedName>
        <fullName evidence="2">Sensor histidine kinase NatK-like C-terminal domain-containing protein</fullName>
    </recommendedName>
</protein>
<evidence type="ECO:0000259" key="2">
    <source>
        <dbReference type="Pfam" id="PF14501"/>
    </source>
</evidence>
<dbReference type="CDD" id="cd16935">
    <property type="entry name" value="HATPase_AgrC-ComD-like"/>
    <property type="match status" value="1"/>
</dbReference>
<reference evidence="3 4" key="1">
    <citation type="submission" date="2024-04" db="EMBL/GenBank/DDBJ databases">
        <title>Defined microbial consortia suppress multidrug-resistant proinflammatory Enterobacteriaceae via ecological control.</title>
        <authorList>
            <person name="Furuichi M."/>
            <person name="Kawaguchi T."/>
            <person name="Pust M."/>
            <person name="Yasuma K."/>
            <person name="Plichta D."/>
            <person name="Hasegawa N."/>
            <person name="Ohya T."/>
            <person name="Bhattarai S."/>
            <person name="Sasajima S."/>
            <person name="Aoto Y."/>
            <person name="Tuganbaev T."/>
            <person name="Yaginuma M."/>
            <person name="Ueda M."/>
            <person name="Okahashi N."/>
            <person name="Amafuji K."/>
            <person name="Kiridooshi Y."/>
            <person name="Sugita K."/>
            <person name="Strazar M."/>
            <person name="Skelly A."/>
            <person name="Suda W."/>
            <person name="Hattori M."/>
            <person name="Nakamoto N."/>
            <person name="Caballero S."/>
            <person name="Norman J."/>
            <person name="Olle B."/>
            <person name="Tanoue T."/>
            <person name="Arita M."/>
            <person name="Bucci V."/>
            <person name="Atarashi K."/>
            <person name="Xavier R."/>
            <person name="Honda K."/>
        </authorList>
    </citation>
    <scope>NUCLEOTIDE SEQUENCE [LARGE SCALE GENOMIC DNA]</scope>
    <source>
        <strain evidence="4">k04-0078-D8-1</strain>
    </source>
</reference>
<dbReference type="EMBL" id="BAABYW010000002">
    <property type="protein sequence ID" value="GAA6411199.1"/>
    <property type="molecule type" value="Genomic_DNA"/>
</dbReference>
<gene>
    <name evidence="3" type="ORF">K040078D81_53160</name>
</gene>
<feature type="transmembrane region" description="Helical" evidence="1">
    <location>
        <begin position="93"/>
        <end position="115"/>
    </location>
</feature>
<evidence type="ECO:0000313" key="4">
    <source>
        <dbReference type="Proteomes" id="UP001600943"/>
    </source>
</evidence>
<keyword evidence="1" id="KW-0472">Membrane</keyword>
<organism evidence="3 4">
    <name type="scientific">Blautia hominis</name>
    <dbReference type="NCBI Taxonomy" id="2025493"/>
    <lineage>
        <taxon>Bacteria</taxon>
        <taxon>Bacillati</taxon>
        <taxon>Bacillota</taxon>
        <taxon>Clostridia</taxon>
        <taxon>Lachnospirales</taxon>
        <taxon>Lachnospiraceae</taxon>
        <taxon>Blautia</taxon>
    </lineage>
</organism>
<dbReference type="SUPFAM" id="SSF55874">
    <property type="entry name" value="ATPase domain of HSP90 chaperone/DNA topoisomerase II/histidine kinase"/>
    <property type="match status" value="1"/>
</dbReference>
<comment type="caution">
    <text evidence="3">The sequence shown here is derived from an EMBL/GenBank/DDBJ whole genome shotgun (WGS) entry which is preliminary data.</text>
</comment>
<dbReference type="PANTHER" id="PTHR40448:SF1">
    <property type="entry name" value="TWO-COMPONENT SENSOR HISTIDINE KINASE"/>
    <property type="match status" value="1"/>
</dbReference>
<feature type="transmembrane region" description="Helical" evidence="1">
    <location>
        <begin position="162"/>
        <end position="183"/>
    </location>
</feature>
<evidence type="ECO:0000313" key="3">
    <source>
        <dbReference type="EMBL" id="GAA6411199.1"/>
    </source>
</evidence>
<keyword evidence="1" id="KW-0812">Transmembrane</keyword>
<dbReference type="InterPro" id="IPR036890">
    <property type="entry name" value="HATPase_C_sf"/>
</dbReference>
<proteinExistence type="predicted"/>
<feature type="transmembrane region" description="Helical" evidence="1">
    <location>
        <begin position="12"/>
        <end position="33"/>
    </location>
</feature>
<dbReference type="Gene3D" id="3.30.565.10">
    <property type="entry name" value="Histidine kinase-like ATPase, C-terminal domain"/>
    <property type="match status" value="1"/>
</dbReference>
<sequence length="430" mass="49323">MDSQLMIENAVRIINMVQYIIMSVFFCRMLCCFLPKKEGYLMDILIFISGVFIPSMVIDPNDMFNVTLAFIWMLLLMLFCFKGSVISKLSVTAVIYPLIIALNLLISEFSLRLWLAGGKSFLLDMAVSIADGLIHILFWYFIYRTFVSKVRQASRLYSQNTWILLGIICLASLVSITVCTYYTPEETYKIWPCAVACMVTNIGSLYLAEYFVNTIRHEMEQNSLKLQRVYYEELERNQAEIRRFRHDMNHHLLIIRDLFDQGDKEAAHAYFQELESQIAPQNRCFCKNSVLNAVLNSKYNKAADSSIDCFFRIDLPEVTAIDQVSLCSIFANTLDNAIEACLKIPEPEKRKISLKARIAENGFFSYEIKNAKINAVTVEKGKYVSDKKNRSEHGVGLTSLQRTVEKYNGTLRISYDETSFTVVILIGNSL</sequence>
<feature type="domain" description="Sensor histidine kinase NatK-like C-terminal" evidence="2">
    <location>
        <begin position="324"/>
        <end position="426"/>
    </location>
</feature>
<name>A0ABQ0BIB5_9FIRM</name>
<dbReference type="PANTHER" id="PTHR40448">
    <property type="entry name" value="TWO-COMPONENT SENSOR HISTIDINE KINASE"/>
    <property type="match status" value="1"/>
</dbReference>
<accession>A0ABQ0BIB5</accession>
<dbReference type="RefSeq" id="WP_289070937.1">
    <property type="nucleotide sequence ID" value="NZ_BAABYW010000002.1"/>
</dbReference>
<keyword evidence="1" id="KW-1133">Transmembrane helix</keyword>
<dbReference type="Proteomes" id="UP001600943">
    <property type="component" value="Unassembled WGS sequence"/>
</dbReference>
<feature type="transmembrane region" description="Helical" evidence="1">
    <location>
        <begin position="189"/>
        <end position="212"/>
    </location>
</feature>
<feature type="transmembrane region" description="Helical" evidence="1">
    <location>
        <begin position="121"/>
        <end position="142"/>
    </location>
</feature>
<feature type="transmembrane region" description="Helical" evidence="1">
    <location>
        <begin position="63"/>
        <end position="81"/>
    </location>
</feature>